<feature type="binding site" evidence="1">
    <location>
        <position position="78"/>
    </location>
    <ligand>
        <name>Mg(2+)</name>
        <dbReference type="ChEBI" id="CHEBI:18420"/>
        <label>2</label>
    </ligand>
</feature>
<feature type="binding site" evidence="1">
    <location>
        <position position="33"/>
    </location>
    <ligand>
        <name>Mg(2+)</name>
        <dbReference type="ChEBI" id="CHEBI:18420"/>
        <label>4</label>
    </ligand>
</feature>
<dbReference type="NCBIfam" id="NF004351">
    <property type="entry name" value="PRK05731.1-4"/>
    <property type="match status" value="1"/>
</dbReference>
<dbReference type="PANTHER" id="PTHR30270">
    <property type="entry name" value="THIAMINE-MONOPHOSPHATE KINASE"/>
    <property type="match status" value="1"/>
</dbReference>
<feature type="binding site" evidence="1">
    <location>
        <position position="33"/>
    </location>
    <ligand>
        <name>Mg(2+)</name>
        <dbReference type="ChEBI" id="CHEBI:18420"/>
        <label>3</label>
    </ligand>
</feature>
<comment type="similarity">
    <text evidence="1">Belongs to the thiamine-monophosphate kinase family.</text>
</comment>
<keyword evidence="1" id="KW-0547">Nucleotide-binding</keyword>
<feature type="domain" description="PurM-like N-terminal" evidence="2">
    <location>
        <begin position="31"/>
        <end position="141"/>
    </location>
</feature>
<dbReference type="GO" id="GO:0009030">
    <property type="term" value="F:thiamine-phosphate kinase activity"/>
    <property type="evidence" value="ECO:0007669"/>
    <property type="project" value="UniProtKB-EC"/>
</dbReference>
<feature type="binding site" evidence="1">
    <location>
        <position position="78"/>
    </location>
    <ligand>
        <name>Mg(2+)</name>
        <dbReference type="ChEBI" id="CHEBI:18420"/>
        <label>3</label>
    </ligand>
</feature>
<feature type="binding site" evidence="1">
    <location>
        <position position="126"/>
    </location>
    <ligand>
        <name>Mg(2+)</name>
        <dbReference type="ChEBI" id="CHEBI:18420"/>
        <label>1</label>
    </ligand>
</feature>
<dbReference type="Proteomes" id="UP001059617">
    <property type="component" value="Chromosome"/>
</dbReference>
<dbReference type="HAMAP" id="MF_02128">
    <property type="entry name" value="TMP_kinase"/>
    <property type="match status" value="1"/>
</dbReference>
<protein>
    <recommendedName>
        <fullName evidence="1">Thiamine-monophosphate kinase</fullName>
        <shortName evidence="1">TMP kinase</shortName>
        <shortName evidence="1">Thiamine-phosphate kinase</shortName>
        <ecNumber evidence="1">2.7.4.16</ecNumber>
    </recommendedName>
</protein>
<dbReference type="PANTHER" id="PTHR30270:SF0">
    <property type="entry name" value="THIAMINE-MONOPHOSPHATE KINASE"/>
    <property type="match status" value="1"/>
</dbReference>
<dbReference type="Pfam" id="PF00586">
    <property type="entry name" value="AIRS"/>
    <property type="match status" value="1"/>
</dbReference>
<comment type="function">
    <text evidence="1">Catalyzes the ATP-dependent phosphorylation of thiamine-monophosphate (TMP) to form thiamine-pyrophosphate (TPP), the active form of vitamin B1.</text>
</comment>
<feature type="binding site" evidence="1">
    <location>
        <position position="78"/>
    </location>
    <ligand>
        <name>Mg(2+)</name>
        <dbReference type="ChEBI" id="CHEBI:18420"/>
        <label>4</label>
    </ligand>
</feature>
<feature type="binding site" evidence="1">
    <location>
        <position position="49"/>
    </location>
    <ligand>
        <name>Mg(2+)</name>
        <dbReference type="ChEBI" id="CHEBI:18420"/>
        <label>1</label>
    </ligand>
</feature>
<dbReference type="PIRSF" id="PIRSF005303">
    <property type="entry name" value="Thiam_monoph_kin"/>
    <property type="match status" value="1"/>
</dbReference>
<dbReference type="CDD" id="cd02194">
    <property type="entry name" value="ThiL"/>
    <property type="match status" value="1"/>
</dbReference>
<feature type="binding site" evidence="1">
    <location>
        <position position="56"/>
    </location>
    <ligand>
        <name>substrate</name>
    </ligand>
</feature>
<keyword evidence="1" id="KW-0067">ATP-binding</keyword>
<comment type="pathway">
    <text evidence="1">Cofactor biosynthesis; thiamine diphosphate biosynthesis; thiamine diphosphate from thiamine phosphate: step 1/1.</text>
</comment>
<dbReference type="InterPro" id="IPR016188">
    <property type="entry name" value="PurM-like_N"/>
</dbReference>
<dbReference type="Gene3D" id="3.30.1330.10">
    <property type="entry name" value="PurM-like, N-terminal domain"/>
    <property type="match status" value="1"/>
</dbReference>
<gene>
    <name evidence="1" type="primary">thiL</name>
    <name evidence="3" type="ORF">Dfulv_07560</name>
</gene>
<feature type="binding site" evidence="1">
    <location>
        <position position="266"/>
    </location>
    <ligand>
        <name>substrate</name>
    </ligand>
</feature>
<name>A0ABY5W222_9ACTN</name>
<organism evidence="3 4">
    <name type="scientific">Dactylosporangium fulvum</name>
    <dbReference type="NCBI Taxonomy" id="53359"/>
    <lineage>
        <taxon>Bacteria</taxon>
        <taxon>Bacillati</taxon>
        <taxon>Actinomycetota</taxon>
        <taxon>Actinomycetes</taxon>
        <taxon>Micromonosporales</taxon>
        <taxon>Micromonosporaceae</taxon>
        <taxon>Dactylosporangium</taxon>
    </lineage>
</organism>
<feature type="binding site" evidence="1">
    <location>
        <begin position="125"/>
        <end position="126"/>
    </location>
    <ligand>
        <name>ATP</name>
        <dbReference type="ChEBI" id="CHEBI:30616"/>
    </ligand>
</feature>
<feature type="binding site" evidence="1">
    <location>
        <position position="49"/>
    </location>
    <ligand>
        <name>Mg(2+)</name>
        <dbReference type="ChEBI" id="CHEBI:18420"/>
        <label>2</label>
    </ligand>
</feature>
<dbReference type="InterPro" id="IPR036921">
    <property type="entry name" value="PurM-like_N_sf"/>
</dbReference>
<keyword evidence="1 3" id="KW-0418">Kinase</keyword>
<dbReference type="RefSeq" id="WP_259861927.1">
    <property type="nucleotide sequence ID" value="NZ_BAAAST010000029.1"/>
</dbReference>
<keyword evidence="1" id="KW-0784">Thiamine biosynthesis</keyword>
<evidence type="ECO:0000259" key="2">
    <source>
        <dbReference type="Pfam" id="PF00586"/>
    </source>
</evidence>
<sequence length="320" mass="32914">MTVATAGEFGLISRVTARLGAESPYVLLGPGDDAALVATPDRRVVASTDVLVEGRHFRRDWSSARDIGHRAAAANLADIAAMGGRPTALLVALCAPANLQISWAEELADGLAAEAAKTGAVVVGGDTSASPTLTIAVTALGDLEGREPVVRTGAQPGDIVAVAGRIGHAAAGYTILSRGFRSPKLLVEAFRRPEVPYHLGPLAARLGATSMIDISDGLLADLGHIATASDVGIDVRRNAFTVPEQMRDAATALGVDPYGWILAGGDDHALAATFPADTELSAEWLVVGSVLPASPFTAGDGVTVDGRRYTGGAPGWDHFR</sequence>
<keyword evidence="1" id="KW-0460">Magnesium</keyword>
<dbReference type="NCBIfam" id="TIGR01379">
    <property type="entry name" value="thiL"/>
    <property type="match status" value="1"/>
</dbReference>
<feature type="binding site" evidence="1">
    <location>
        <position position="316"/>
    </location>
    <ligand>
        <name>substrate</name>
    </ligand>
</feature>
<comment type="caution">
    <text evidence="1">Lacks conserved residue(s) required for the propagation of feature annotation.</text>
</comment>
<keyword evidence="4" id="KW-1185">Reference proteome</keyword>
<dbReference type="EMBL" id="CP073720">
    <property type="protein sequence ID" value="UWP84098.1"/>
    <property type="molecule type" value="Genomic_DNA"/>
</dbReference>
<dbReference type="SUPFAM" id="SSF56042">
    <property type="entry name" value="PurM C-terminal domain-like"/>
    <property type="match status" value="1"/>
</dbReference>
<dbReference type="Gene3D" id="3.90.650.10">
    <property type="entry name" value="PurM-like C-terminal domain"/>
    <property type="match status" value="1"/>
</dbReference>
<dbReference type="SUPFAM" id="SSF55326">
    <property type="entry name" value="PurM N-terminal domain-like"/>
    <property type="match status" value="1"/>
</dbReference>
<feature type="binding site" evidence="1">
    <location>
        <position position="47"/>
    </location>
    <ligand>
        <name>Mg(2+)</name>
        <dbReference type="ChEBI" id="CHEBI:18420"/>
        <label>4</label>
    </ligand>
</feature>
<accession>A0ABY5W222</accession>
<dbReference type="InterPro" id="IPR006283">
    <property type="entry name" value="ThiL-like"/>
</dbReference>
<feature type="binding site" evidence="1">
    <location>
        <position position="151"/>
    </location>
    <ligand>
        <name>ATP</name>
        <dbReference type="ChEBI" id="CHEBI:30616"/>
    </ligand>
</feature>
<proteinExistence type="inferred from homology"/>
<feature type="binding site" evidence="1">
    <location>
        <position position="215"/>
    </location>
    <ligand>
        <name>ATP</name>
        <dbReference type="ChEBI" id="CHEBI:30616"/>
    </ligand>
</feature>
<reference evidence="3" key="1">
    <citation type="submission" date="2021-04" db="EMBL/GenBank/DDBJ databases">
        <authorList>
            <person name="Hartkoorn R.C."/>
            <person name="Beaudoing E."/>
            <person name="Hot D."/>
        </authorList>
    </citation>
    <scope>NUCLEOTIDE SEQUENCE</scope>
    <source>
        <strain evidence="3">NRRL B-16292</strain>
    </source>
</reference>
<dbReference type="InterPro" id="IPR036676">
    <property type="entry name" value="PurM-like_C_sf"/>
</dbReference>
<evidence type="ECO:0000313" key="3">
    <source>
        <dbReference type="EMBL" id="UWP84098.1"/>
    </source>
</evidence>
<comment type="catalytic activity">
    <reaction evidence="1">
        <text>thiamine phosphate + ATP = thiamine diphosphate + ADP</text>
        <dbReference type="Rhea" id="RHEA:15913"/>
        <dbReference type="ChEBI" id="CHEBI:30616"/>
        <dbReference type="ChEBI" id="CHEBI:37575"/>
        <dbReference type="ChEBI" id="CHEBI:58937"/>
        <dbReference type="ChEBI" id="CHEBI:456216"/>
        <dbReference type="EC" id="2.7.4.16"/>
    </reaction>
</comment>
<comment type="miscellaneous">
    <text evidence="1">Reaction mechanism of ThiL seems to utilize a direct, inline transfer of the gamma-phosphate of ATP to TMP rather than a phosphorylated enzyme intermediate.</text>
</comment>
<keyword evidence="1 3" id="KW-0808">Transferase</keyword>
<feature type="binding site" evidence="1">
    <location>
        <position position="213"/>
    </location>
    <ligand>
        <name>Mg(2+)</name>
        <dbReference type="ChEBI" id="CHEBI:18420"/>
        <label>3</label>
    </ligand>
</feature>
<evidence type="ECO:0000313" key="4">
    <source>
        <dbReference type="Proteomes" id="UP001059617"/>
    </source>
</evidence>
<feature type="binding site" evidence="1">
    <location>
        <position position="48"/>
    </location>
    <ligand>
        <name>Mg(2+)</name>
        <dbReference type="ChEBI" id="CHEBI:18420"/>
        <label>1</label>
    </ligand>
</feature>
<dbReference type="EC" id="2.7.4.16" evidence="1"/>
<reference evidence="3" key="2">
    <citation type="submission" date="2022-09" db="EMBL/GenBank/DDBJ databases">
        <title>Biosynthetic gene clusters of Dactylosporangioum fulvum.</title>
        <authorList>
            <person name="Caradec T."/>
        </authorList>
    </citation>
    <scope>NUCLEOTIDE SEQUENCE</scope>
    <source>
        <strain evidence="3">NRRL B-16292</strain>
    </source>
</reference>
<evidence type="ECO:0000256" key="1">
    <source>
        <dbReference type="HAMAP-Rule" id="MF_02128"/>
    </source>
</evidence>
<feature type="binding site" evidence="1">
    <location>
        <position position="216"/>
    </location>
    <ligand>
        <name>Mg(2+)</name>
        <dbReference type="ChEBI" id="CHEBI:18420"/>
        <label>5</label>
    </ligand>
</feature>
<keyword evidence="1" id="KW-0479">Metal-binding</keyword>